<proteinExistence type="predicted"/>
<gene>
    <name evidence="1" type="ORF">CFR75_07100</name>
    <name evidence="2" type="ORF">FMA36_08050</name>
</gene>
<evidence type="ECO:0000313" key="2">
    <source>
        <dbReference type="EMBL" id="QHC35453.1"/>
    </source>
</evidence>
<reference evidence="1 3" key="1">
    <citation type="submission" date="2017-07" db="EMBL/GenBank/DDBJ databases">
        <title>A draft genome sequence of Komagataeibacter xylinus LMG 1515.</title>
        <authorList>
            <person name="Skraban J."/>
            <person name="Cleenwerck I."/>
            <person name="Vandamme P."/>
            <person name="Trcek J."/>
        </authorList>
    </citation>
    <scope>NUCLEOTIDE SEQUENCE [LARGE SCALE GENOMIC DNA]</scope>
    <source>
        <strain evidence="1 3">LMG 1515</strain>
    </source>
</reference>
<evidence type="ECO:0000313" key="4">
    <source>
        <dbReference type="Proteomes" id="UP000464674"/>
    </source>
</evidence>
<evidence type="ECO:0000313" key="1">
    <source>
        <dbReference type="EMBL" id="PYD57172.1"/>
    </source>
</evidence>
<evidence type="ECO:0000313" key="3">
    <source>
        <dbReference type="Proteomes" id="UP000248257"/>
    </source>
</evidence>
<dbReference type="RefSeq" id="WP_061272832.1">
    <property type="nucleotide sequence ID" value="NZ_CBCRXN010000024.1"/>
</dbReference>
<keyword evidence="3" id="KW-1185">Reference proteome</keyword>
<organism evidence="1 3">
    <name type="scientific">Komagataeibacter xylinus</name>
    <name type="common">Gluconacetobacter xylinus</name>
    <dbReference type="NCBI Taxonomy" id="28448"/>
    <lineage>
        <taxon>Bacteria</taxon>
        <taxon>Pseudomonadati</taxon>
        <taxon>Pseudomonadota</taxon>
        <taxon>Alphaproteobacteria</taxon>
        <taxon>Acetobacterales</taxon>
        <taxon>Acetobacteraceae</taxon>
        <taxon>Komagataeibacter</taxon>
    </lineage>
</organism>
<name>A0A318PIL5_KOMXY</name>
<protein>
    <submittedName>
        <fullName evidence="1">Uncharacterized protein</fullName>
    </submittedName>
</protein>
<dbReference type="Proteomes" id="UP000248257">
    <property type="component" value="Unassembled WGS sequence"/>
</dbReference>
<dbReference type="OrthoDB" id="7284636at2"/>
<dbReference type="EMBL" id="CP041348">
    <property type="protein sequence ID" value="QHC35453.1"/>
    <property type="molecule type" value="Genomic_DNA"/>
</dbReference>
<accession>A0A318PIL5</accession>
<sequence>MTPAVDTIAPSAAASSIAAGALPLITDEIPTRSLTTRMIHARHRRALLDYARTLDTAADPS</sequence>
<reference evidence="2 4" key="2">
    <citation type="journal article" date="2020" name="Carbohydr. Polym.">
        <title>Characterization and optimization of production of bacterial cellulose from strain CGMCC 17276 based on whole-genome analysis.</title>
        <authorList>
            <person name="Lu T."/>
            <person name="Gao H."/>
            <person name="Liao B."/>
            <person name="Wu J."/>
            <person name="Zhang W."/>
            <person name="Huang J."/>
            <person name="Liu M."/>
            <person name="Huang J."/>
            <person name="Chang Z."/>
            <person name="Jin M."/>
            <person name="Yi Z."/>
            <person name="Jiang D."/>
        </authorList>
    </citation>
    <scope>NUCLEOTIDE SEQUENCE [LARGE SCALE GENOMIC DNA]</scope>
    <source>
        <strain evidence="2 4">CGMCC 17276</strain>
    </source>
</reference>
<dbReference type="AlphaFoldDB" id="A0A318PIL5"/>
<dbReference type="EMBL" id="NKUC01000011">
    <property type="protein sequence ID" value="PYD57172.1"/>
    <property type="molecule type" value="Genomic_DNA"/>
</dbReference>
<dbReference type="Proteomes" id="UP000464674">
    <property type="component" value="Chromosome"/>
</dbReference>